<dbReference type="RefSeq" id="WP_063236831.1">
    <property type="nucleotide sequence ID" value="NZ_CP032519.1"/>
</dbReference>
<keyword evidence="3 5" id="KW-0732">Signal</keyword>
<reference evidence="6 10" key="2">
    <citation type="submission" date="2018-09" db="EMBL/GenBank/DDBJ databases">
        <title>Complete genome sequence of Cupriavidus oxalaticus T2, a bacterium capable of phenol tolerance and degradation.</title>
        <authorList>
            <person name="Yan J."/>
        </authorList>
    </citation>
    <scope>NUCLEOTIDE SEQUENCE [LARGE SCALE GENOMIC DNA]</scope>
    <source>
        <strain evidence="6 10">T2</strain>
    </source>
</reference>
<evidence type="ECO:0000313" key="9">
    <source>
        <dbReference type="Proteomes" id="UP000256862"/>
    </source>
</evidence>
<evidence type="ECO:0000313" key="11">
    <source>
        <dbReference type="Proteomes" id="UP000623307"/>
    </source>
</evidence>
<dbReference type="OrthoDB" id="8656135at2"/>
<accession>A0A375G7E7</accession>
<comment type="subcellular location">
    <subcellularLocation>
        <location evidence="1">Fimbrium</location>
    </subcellularLocation>
</comment>
<sequence length="180" mass="17984">MKFAFAPVALAAGIVFASQAAHAVDGTITFNGNITPTSCEINGNGTGSKSFTVTLPTVSAKTLDAAGARAGRTPFTIALNCDADTGAVHTYFEPGPTTDASTGNLVINSGTGTATNVQIGLLNADFSQIKAGFADSAQNSLAVPLASGAATLSYFAEYVATGQATSGAANSSVMYTIAYP</sequence>
<dbReference type="InterPro" id="IPR050263">
    <property type="entry name" value="Bact_Fimbrial_Adh_Pro"/>
</dbReference>
<evidence type="ECO:0000256" key="2">
    <source>
        <dbReference type="ARBA" id="ARBA00006671"/>
    </source>
</evidence>
<dbReference type="GO" id="GO:0043709">
    <property type="term" value="P:cell adhesion involved in single-species biofilm formation"/>
    <property type="evidence" value="ECO:0007669"/>
    <property type="project" value="TreeGrafter"/>
</dbReference>
<reference evidence="8 9" key="1">
    <citation type="submission" date="2018-01" db="EMBL/GenBank/DDBJ databases">
        <authorList>
            <person name="Clerissi C."/>
        </authorList>
    </citation>
    <scope>NUCLEOTIDE SEQUENCE [LARGE SCALE GENOMIC DNA]</scope>
    <source>
        <strain evidence="8">Cupriavidus oxalaticus LMG 2235</strain>
    </source>
</reference>
<dbReference type="EMBL" id="CP069812">
    <property type="protein sequence ID" value="QRQ94743.1"/>
    <property type="molecule type" value="Genomic_DNA"/>
</dbReference>
<reference evidence="7 11" key="3">
    <citation type="submission" date="2021-02" db="EMBL/GenBank/DDBJ databases">
        <title>Complete Genome Sequence of Cupriavidus oxalaticus Strain Ox1, a Soil Oxalate-Degrading Species.</title>
        <authorList>
            <person name="Palmieri F."/>
            <person name="Udriet P."/>
            <person name="Deuasquier M."/>
            <person name="Beaudoing E."/>
            <person name="Johnson S.L."/>
            <person name="Davenport K.W."/>
            <person name="Chain P.S."/>
            <person name="Bindschedler S."/>
            <person name="Junier P."/>
        </authorList>
    </citation>
    <scope>NUCLEOTIDE SEQUENCE [LARGE SCALE GENOMIC DNA]</scope>
    <source>
        <strain evidence="7 11">Ox1</strain>
    </source>
</reference>
<evidence type="ECO:0000256" key="5">
    <source>
        <dbReference type="SAM" id="SignalP"/>
    </source>
</evidence>
<dbReference type="PANTHER" id="PTHR33420:SF3">
    <property type="entry name" value="FIMBRIAL SUBUNIT ELFA"/>
    <property type="match status" value="1"/>
</dbReference>
<dbReference type="EMBL" id="OGUS01000125">
    <property type="protein sequence ID" value="SPC16179.1"/>
    <property type="molecule type" value="Genomic_DNA"/>
</dbReference>
<dbReference type="Gene3D" id="2.60.40.1090">
    <property type="entry name" value="Fimbrial-type adhesion domain"/>
    <property type="match status" value="1"/>
</dbReference>
<dbReference type="InterPro" id="IPR036937">
    <property type="entry name" value="Adhesion_dom_fimbrial_sf"/>
</dbReference>
<dbReference type="SUPFAM" id="SSF49401">
    <property type="entry name" value="Bacterial adhesins"/>
    <property type="match status" value="1"/>
</dbReference>
<dbReference type="EMBL" id="CP032519">
    <property type="protein sequence ID" value="QEZ45655.1"/>
    <property type="molecule type" value="Genomic_DNA"/>
</dbReference>
<keyword evidence="4" id="KW-0281">Fimbrium</keyword>
<dbReference type="Proteomes" id="UP000623307">
    <property type="component" value="Chromosome 2"/>
</dbReference>
<gene>
    <name evidence="8" type="primary">F17a-A</name>
    <name evidence="8" type="ORF">CO2235_30104</name>
    <name evidence="6" type="ORF">D2917_15095</name>
    <name evidence="7" type="ORF">JTE92_14730</name>
</gene>
<evidence type="ECO:0000313" key="7">
    <source>
        <dbReference type="EMBL" id="QRQ94743.1"/>
    </source>
</evidence>
<dbReference type="Proteomes" id="UP000325743">
    <property type="component" value="Chromosome 2"/>
</dbReference>
<protein>
    <submittedName>
        <fullName evidence="8">F17 fimbrial protein</fullName>
    </submittedName>
    <submittedName>
        <fullName evidence="6">Type 1 fimbrial protein</fullName>
    </submittedName>
</protein>
<dbReference type="AlphaFoldDB" id="A0A375G7E7"/>
<feature type="chain" id="PRO_5044585725" evidence="5">
    <location>
        <begin position="24"/>
        <end position="180"/>
    </location>
</feature>
<evidence type="ECO:0000313" key="6">
    <source>
        <dbReference type="EMBL" id="QEZ45655.1"/>
    </source>
</evidence>
<evidence type="ECO:0000313" key="8">
    <source>
        <dbReference type="EMBL" id="SPC16179.1"/>
    </source>
</evidence>
<dbReference type="GeneID" id="303490795"/>
<dbReference type="InterPro" id="IPR008966">
    <property type="entry name" value="Adhesion_dom_sf"/>
</dbReference>
<dbReference type="GO" id="GO:0009289">
    <property type="term" value="C:pilus"/>
    <property type="evidence" value="ECO:0007669"/>
    <property type="project" value="UniProtKB-SubCell"/>
</dbReference>
<dbReference type="PANTHER" id="PTHR33420">
    <property type="entry name" value="FIMBRIAL SUBUNIT ELFA-RELATED"/>
    <property type="match status" value="1"/>
</dbReference>
<keyword evidence="11" id="KW-1185">Reference proteome</keyword>
<dbReference type="Pfam" id="PF16970">
    <property type="entry name" value="FimA"/>
    <property type="match status" value="1"/>
</dbReference>
<evidence type="ECO:0000313" key="10">
    <source>
        <dbReference type="Proteomes" id="UP000325743"/>
    </source>
</evidence>
<comment type="similarity">
    <text evidence="2">Belongs to the fimbrial protein family.</text>
</comment>
<evidence type="ECO:0000256" key="1">
    <source>
        <dbReference type="ARBA" id="ARBA00004561"/>
    </source>
</evidence>
<dbReference type="Proteomes" id="UP000256862">
    <property type="component" value="Chromosome CO2235"/>
</dbReference>
<evidence type="ECO:0000256" key="3">
    <source>
        <dbReference type="ARBA" id="ARBA00022729"/>
    </source>
</evidence>
<proteinExistence type="inferred from homology"/>
<feature type="signal peptide" evidence="5">
    <location>
        <begin position="1"/>
        <end position="23"/>
    </location>
</feature>
<name>A0A375G7E7_9BURK</name>
<evidence type="ECO:0000256" key="4">
    <source>
        <dbReference type="ARBA" id="ARBA00023263"/>
    </source>
</evidence>
<organism evidence="6 10">
    <name type="scientific">Cupriavidus oxalaticus</name>
    <dbReference type="NCBI Taxonomy" id="96344"/>
    <lineage>
        <taxon>Bacteria</taxon>
        <taxon>Pseudomonadati</taxon>
        <taxon>Pseudomonadota</taxon>
        <taxon>Betaproteobacteria</taxon>
        <taxon>Burkholderiales</taxon>
        <taxon>Burkholderiaceae</taxon>
        <taxon>Cupriavidus</taxon>
    </lineage>
</organism>
<dbReference type="InterPro" id="IPR039458">
    <property type="entry name" value="FimA-like"/>
</dbReference>